<dbReference type="EMBL" id="PDND01000019">
    <property type="protein sequence ID" value="PGH35587.1"/>
    <property type="molecule type" value="Genomic_DNA"/>
</dbReference>
<evidence type="ECO:0000313" key="2">
    <source>
        <dbReference type="EMBL" id="PGH35587.1"/>
    </source>
</evidence>
<keyword evidence="3" id="KW-1185">Reference proteome</keyword>
<dbReference type="AlphaFoldDB" id="A0A2B7ZS42"/>
<evidence type="ECO:0000313" key="3">
    <source>
        <dbReference type="Proteomes" id="UP000226031"/>
    </source>
</evidence>
<accession>A0A2B7ZS42</accession>
<comment type="caution">
    <text evidence="2">The sequence shown here is derived from an EMBL/GenBank/DDBJ whole genome shotgun (WGS) entry which is preliminary data.</text>
</comment>
<reference evidence="2 3" key="1">
    <citation type="submission" date="2017-10" db="EMBL/GenBank/DDBJ databases">
        <title>Comparative genomics in systemic dimorphic fungi from Ajellomycetaceae.</title>
        <authorList>
            <person name="Munoz J.F."/>
            <person name="Mcewen J.G."/>
            <person name="Clay O.K."/>
            <person name="Cuomo C.A."/>
        </authorList>
    </citation>
    <scope>NUCLEOTIDE SEQUENCE [LARGE SCALE GENOMIC DNA]</scope>
    <source>
        <strain evidence="2 3">UAMH4076</strain>
    </source>
</reference>
<proteinExistence type="predicted"/>
<evidence type="ECO:0000256" key="1">
    <source>
        <dbReference type="SAM" id="MobiDB-lite"/>
    </source>
</evidence>
<name>A0A2B7ZS42_9EURO</name>
<gene>
    <name evidence="2" type="ORF">GX50_01568</name>
</gene>
<feature type="region of interest" description="Disordered" evidence="1">
    <location>
        <begin position="54"/>
        <end position="78"/>
    </location>
</feature>
<dbReference type="Proteomes" id="UP000226031">
    <property type="component" value="Unassembled WGS sequence"/>
</dbReference>
<sequence length="78" mass="8685">MQAMRYRIRAQQEPSGSDCSFANDEILFDFSSLDWFIPPDPPTVNEPDQLSIALGPTHSNGRQPTLEDSIATSTMLDL</sequence>
<protein>
    <submittedName>
        <fullName evidence="2">Uncharacterized protein</fullName>
    </submittedName>
</protein>
<organism evidence="2 3">
    <name type="scientific">[Emmonsia] crescens</name>
    <dbReference type="NCBI Taxonomy" id="73230"/>
    <lineage>
        <taxon>Eukaryota</taxon>
        <taxon>Fungi</taxon>
        <taxon>Dikarya</taxon>
        <taxon>Ascomycota</taxon>
        <taxon>Pezizomycotina</taxon>
        <taxon>Eurotiomycetes</taxon>
        <taxon>Eurotiomycetidae</taxon>
        <taxon>Onygenales</taxon>
        <taxon>Ajellomycetaceae</taxon>
        <taxon>Emergomyces</taxon>
    </lineage>
</organism>